<evidence type="ECO:0000313" key="2">
    <source>
        <dbReference type="EMBL" id="EEH10011.1"/>
    </source>
</evidence>
<dbReference type="RefSeq" id="XP_045290491.1">
    <property type="nucleotide sequence ID" value="XM_045428705.1"/>
</dbReference>
<feature type="compositionally biased region" description="Basic and acidic residues" evidence="1">
    <location>
        <begin position="22"/>
        <end position="31"/>
    </location>
</feature>
<organism evidence="2 3">
    <name type="scientific">Ajellomyces capsulatus (strain G186AR / H82 / ATCC MYA-2454 / RMSCC 2432)</name>
    <name type="common">Darling's disease fungus</name>
    <name type="synonym">Histoplasma capsulatum</name>
    <dbReference type="NCBI Taxonomy" id="447093"/>
    <lineage>
        <taxon>Eukaryota</taxon>
        <taxon>Fungi</taxon>
        <taxon>Dikarya</taxon>
        <taxon>Ascomycota</taxon>
        <taxon>Pezizomycotina</taxon>
        <taxon>Eurotiomycetes</taxon>
        <taxon>Eurotiomycetidae</taxon>
        <taxon>Onygenales</taxon>
        <taxon>Ajellomycetaceae</taxon>
        <taxon>Histoplasma</taxon>
    </lineage>
</organism>
<accession>C0NFJ0</accession>
<evidence type="ECO:0000256" key="1">
    <source>
        <dbReference type="SAM" id="MobiDB-lite"/>
    </source>
</evidence>
<proteinExistence type="predicted"/>
<dbReference type="EMBL" id="GG663364">
    <property type="protein sequence ID" value="EEH10011.1"/>
    <property type="molecule type" value="Genomic_DNA"/>
</dbReference>
<sequence length="104" mass="11915">MKSGLLSRRDNSSSHPGFGKGVEFRMPEPQHVRTRRIPLPTPAWLSDYTAVKYQKILGIKTRECSSIKESMLLRGIMYHWMNETKKYLTHLTQSPPSQARAVGD</sequence>
<protein>
    <submittedName>
        <fullName evidence="2">Uncharacterized protein</fullName>
    </submittedName>
</protein>
<feature type="region of interest" description="Disordered" evidence="1">
    <location>
        <begin position="1"/>
        <end position="35"/>
    </location>
</feature>
<dbReference type="GeneID" id="69034672"/>
<dbReference type="AlphaFoldDB" id="C0NFJ0"/>
<reference evidence="2" key="1">
    <citation type="submission" date="2009-02" db="EMBL/GenBank/DDBJ databases">
        <title>The Genome Sequence of Ajellomyces capsulatus strain G186AR.</title>
        <authorList>
            <consortium name="The Broad Institute Genome Sequencing Platform"/>
            <person name="Champion M."/>
            <person name="Cuomo C."/>
            <person name="Ma L.-J."/>
            <person name="Henn M.R."/>
            <person name="Sil A."/>
            <person name="Goldman B."/>
            <person name="Young S.K."/>
            <person name="Kodira C.D."/>
            <person name="Zeng Q."/>
            <person name="Koehrsen M."/>
            <person name="Alvarado L."/>
            <person name="Berlin A."/>
            <person name="Borenstein D."/>
            <person name="Chen Z."/>
            <person name="Engels R."/>
            <person name="Freedman E."/>
            <person name="Gellesch M."/>
            <person name="Goldberg J."/>
            <person name="Griggs A."/>
            <person name="Gujja S."/>
            <person name="Heiman D."/>
            <person name="Hepburn T."/>
            <person name="Howarth C."/>
            <person name="Jen D."/>
            <person name="Larson L."/>
            <person name="Lewis B."/>
            <person name="Mehta T."/>
            <person name="Park D."/>
            <person name="Pearson M."/>
            <person name="Roberts A."/>
            <person name="Saif S."/>
            <person name="Shea T."/>
            <person name="Shenoy N."/>
            <person name="Sisk P."/>
            <person name="Stolte C."/>
            <person name="Sykes S."/>
            <person name="Walk T."/>
            <person name="White J."/>
            <person name="Yandava C."/>
            <person name="Klein B."/>
            <person name="McEwen J.G."/>
            <person name="Puccia R."/>
            <person name="Goldman G.H."/>
            <person name="Felipe M.S."/>
            <person name="Nino-Vega G."/>
            <person name="San-Blas G."/>
            <person name="Taylor J."/>
            <person name="Mendoza L."/>
            <person name="Galagan J."/>
            <person name="Nusbaum C."/>
            <person name="Birren B."/>
        </authorList>
    </citation>
    <scope>NUCLEOTIDE SEQUENCE</scope>
    <source>
        <strain evidence="2">G186AR</strain>
    </source>
</reference>
<keyword evidence="3" id="KW-1185">Reference proteome</keyword>
<dbReference type="InParanoid" id="C0NFJ0"/>
<gene>
    <name evidence="2" type="ORF">HCBG_01656</name>
</gene>
<dbReference type="HOGENOM" id="CLU_2249300_0_0_1"/>
<name>C0NFJ0_AJECG</name>
<evidence type="ECO:0000313" key="3">
    <source>
        <dbReference type="Proteomes" id="UP000001631"/>
    </source>
</evidence>
<dbReference type="Proteomes" id="UP000001631">
    <property type="component" value="Unassembled WGS sequence"/>
</dbReference>